<keyword evidence="1" id="KW-0853">WD repeat</keyword>
<evidence type="ECO:0000256" key="2">
    <source>
        <dbReference type="SAM" id="Phobius"/>
    </source>
</evidence>
<keyword evidence="4" id="KW-1185">Reference proteome</keyword>
<reference evidence="3" key="1">
    <citation type="submission" date="2021-01" db="EMBL/GenBank/DDBJ databases">
        <authorList>
            <consortium name="Genoscope - CEA"/>
            <person name="William W."/>
        </authorList>
    </citation>
    <scope>NUCLEOTIDE SEQUENCE</scope>
</reference>
<accession>A0A8S1PR33</accession>
<dbReference type="SMART" id="SM00320">
    <property type="entry name" value="WD40"/>
    <property type="match status" value="2"/>
</dbReference>
<sequence>MPKYFIFQFQIPIAIIGITNWIQWFVTLLKSQFQFLFDEKRIFQWSDMTGQQKAKLDSHSRAVNSLSFSRDGTTLSSGGNDMSIYLWNVKQGKQKANLICFSQDGTTLASSDDNSIRLWNVKSRFKVKKDDHSSYVYQIEILQHLVVVITLSFYGILIQVNKQLNQMVITILSYQASSSHLIETIIAFGNFNNSIRCWRIMNGKKIKTTNQQYQQVLDKFQNRPLSKCVTYPQLLISKYLILQAQGAFIFKGEFANYQFYDFQPLLKSKGSQFLEK</sequence>
<organism evidence="3 4">
    <name type="scientific">Paramecium sonneborni</name>
    <dbReference type="NCBI Taxonomy" id="65129"/>
    <lineage>
        <taxon>Eukaryota</taxon>
        <taxon>Sar</taxon>
        <taxon>Alveolata</taxon>
        <taxon>Ciliophora</taxon>
        <taxon>Intramacronucleata</taxon>
        <taxon>Oligohymenophorea</taxon>
        <taxon>Peniculida</taxon>
        <taxon>Parameciidae</taxon>
        <taxon>Paramecium</taxon>
    </lineage>
</organism>
<keyword evidence="2" id="KW-0472">Membrane</keyword>
<evidence type="ECO:0000313" key="3">
    <source>
        <dbReference type="EMBL" id="CAD8105129.1"/>
    </source>
</evidence>
<name>A0A8S1PR33_9CILI</name>
<dbReference type="OrthoDB" id="3238562at2759"/>
<protein>
    <submittedName>
        <fullName evidence="3">Uncharacterized protein</fullName>
    </submittedName>
</protein>
<dbReference type="AlphaFoldDB" id="A0A8S1PR33"/>
<feature type="transmembrane region" description="Helical" evidence="2">
    <location>
        <begin position="6"/>
        <end position="26"/>
    </location>
</feature>
<evidence type="ECO:0000313" key="4">
    <source>
        <dbReference type="Proteomes" id="UP000692954"/>
    </source>
</evidence>
<dbReference type="PANTHER" id="PTHR45333:SF1">
    <property type="entry name" value="CHROMOSOME UNDETERMINED SCAFFOLD_625, WHOLE GENOME SHOTGUN SEQUENCE"/>
    <property type="match status" value="1"/>
</dbReference>
<dbReference type="InterPro" id="IPR001680">
    <property type="entry name" value="WD40_rpt"/>
</dbReference>
<dbReference type="InterPro" id="IPR019775">
    <property type="entry name" value="WD40_repeat_CS"/>
</dbReference>
<keyword evidence="2" id="KW-1133">Transmembrane helix</keyword>
<comment type="caution">
    <text evidence="3">The sequence shown here is derived from an EMBL/GenBank/DDBJ whole genome shotgun (WGS) entry which is preliminary data.</text>
</comment>
<feature type="repeat" description="WD" evidence="1">
    <location>
        <begin position="56"/>
        <end position="97"/>
    </location>
</feature>
<proteinExistence type="predicted"/>
<dbReference type="PROSITE" id="PS50294">
    <property type="entry name" value="WD_REPEATS_REGION"/>
    <property type="match status" value="1"/>
</dbReference>
<dbReference type="EMBL" id="CAJJDN010000083">
    <property type="protein sequence ID" value="CAD8105129.1"/>
    <property type="molecule type" value="Genomic_DNA"/>
</dbReference>
<dbReference type="Proteomes" id="UP000692954">
    <property type="component" value="Unassembled WGS sequence"/>
</dbReference>
<keyword evidence="2" id="KW-0812">Transmembrane</keyword>
<dbReference type="PANTHER" id="PTHR45333">
    <property type="entry name" value="MEMBRANE PROTEIN-RELATED"/>
    <property type="match status" value="1"/>
</dbReference>
<dbReference type="PROSITE" id="PS00678">
    <property type="entry name" value="WD_REPEATS_1"/>
    <property type="match status" value="1"/>
</dbReference>
<dbReference type="Pfam" id="PF00400">
    <property type="entry name" value="WD40"/>
    <property type="match status" value="2"/>
</dbReference>
<gene>
    <name evidence="3" type="ORF">PSON_ATCC_30995.1.T0830203</name>
</gene>
<feature type="transmembrane region" description="Helical" evidence="2">
    <location>
        <begin position="135"/>
        <end position="157"/>
    </location>
</feature>
<evidence type="ECO:0000256" key="1">
    <source>
        <dbReference type="PROSITE-ProRule" id="PRU00221"/>
    </source>
</evidence>
<dbReference type="PROSITE" id="PS50082">
    <property type="entry name" value="WD_REPEATS_2"/>
    <property type="match status" value="1"/>
</dbReference>